<keyword evidence="1" id="KW-0811">Translocation</keyword>
<evidence type="ECO:0000313" key="4">
    <source>
        <dbReference type="EMBL" id="OVA01145.1"/>
    </source>
</evidence>
<dbReference type="AlphaFoldDB" id="A0A200PSI6"/>
<sequence>MKLKDTVDDEIKAFDDNVFISEENPSDEIVVPSSSSSSSTHDHQDVKKSVLLKNKEQDDDKPLEILSGEGKISGEEEEEITEVSLSSEYKKEEMIHLSSTTIKISDLKEEKFSANNNLKPPTASASSRRRRRRRCKKEKVKQIDNEDDEEAASEYTTIRTSEHTNLPKEEKSASSPINGGGVVKKDDTLNISPDSPLVREPDINCSRRRKLLVLDLNGLLVDIGKRSFFKRPFCDDFLQFCFEKFNVGVWSSRTKENVNRVVDFVMGDLKQNLLFCWDMSHCTETGFRTIENRYKPLVLKELKKLWDKHEHSLPWEKGNYNESNTLLLDDSPYKALCNPLHTAIFPVSFTREDKEDNSLGPGGDLWVYLEGLVVAENVQKYVEQHPFGQSAITKMHPSWHFYRRVICSNAQKMNQQMDLSSLHFMEKWEHFKRK</sequence>
<keyword evidence="1" id="KW-0496">Mitochondrion</keyword>
<comment type="subunit">
    <text evidence="1">Component of the TIM23 complex.</text>
</comment>
<dbReference type="EMBL" id="MVGT01004180">
    <property type="protein sequence ID" value="OVA01145.1"/>
    <property type="molecule type" value="Genomic_DNA"/>
</dbReference>
<dbReference type="Gene3D" id="3.40.50.1000">
    <property type="entry name" value="HAD superfamily/HAD-like"/>
    <property type="match status" value="1"/>
</dbReference>
<evidence type="ECO:0000259" key="3">
    <source>
        <dbReference type="PROSITE" id="PS50969"/>
    </source>
</evidence>
<keyword evidence="1" id="KW-0653">Protein transport</keyword>
<dbReference type="InterPro" id="IPR036412">
    <property type="entry name" value="HAD-like_sf"/>
</dbReference>
<keyword evidence="5" id="KW-1185">Reference proteome</keyword>
<protein>
    <recommendedName>
        <fullName evidence="1">Mitochondrial import inner membrane translocase subunit TIM50</fullName>
    </recommendedName>
</protein>
<comment type="subcellular location">
    <subcellularLocation>
        <location evidence="1">Mitochondrion inner membrane</location>
        <topology evidence="1">Single-pass membrane protein</topology>
    </subcellularLocation>
</comment>
<reference evidence="4 5" key="1">
    <citation type="journal article" date="2017" name="Mol. Plant">
        <title>The Genome of Medicinal Plant Macleaya cordata Provides New Insights into Benzylisoquinoline Alkaloids Metabolism.</title>
        <authorList>
            <person name="Liu X."/>
            <person name="Liu Y."/>
            <person name="Huang P."/>
            <person name="Ma Y."/>
            <person name="Qing Z."/>
            <person name="Tang Q."/>
            <person name="Cao H."/>
            <person name="Cheng P."/>
            <person name="Zheng Y."/>
            <person name="Yuan Z."/>
            <person name="Zhou Y."/>
            <person name="Liu J."/>
            <person name="Tang Z."/>
            <person name="Zhuo Y."/>
            <person name="Zhang Y."/>
            <person name="Yu L."/>
            <person name="Huang J."/>
            <person name="Yang P."/>
            <person name="Peng Q."/>
            <person name="Zhang J."/>
            <person name="Jiang W."/>
            <person name="Zhang Z."/>
            <person name="Lin K."/>
            <person name="Ro D.K."/>
            <person name="Chen X."/>
            <person name="Xiong X."/>
            <person name="Shang Y."/>
            <person name="Huang S."/>
            <person name="Zeng J."/>
        </authorList>
    </citation>
    <scope>NUCLEOTIDE SEQUENCE [LARGE SCALE GENOMIC DNA]</scope>
    <source>
        <strain evidence="5">cv. BLH2017</strain>
        <tissue evidence="4">Root</tissue>
    </source>
</reference>
<accession>A0A200PSI6</accession>
<dbReference type="GO" id="GO:0005744">
    <property type="term" value="C:TIM23 mitochondrial import inner membrane translocase complex"/>
    <property type="evidence" value="ECO:0007669"/>
    <property type="project" value="UniProtKB-UniRule"/>
</dbReference>
<dbReference type="InParanoid" id="A0A200PSI6"/>
<evidence type="ECO:0000313" key="5">
    <source>
        <dbReference type="Proteomes" id="UP000195402"/>
    </source>
</evidence>
<comment type="similarity">
    <text evidence="1">Belongs to the TIM50 family.</text>
</comment>
<dbReference type="GO" id="GO:0015031">
    <property type="term" value="P:protein transport"/>
    <property type="evidence" value="ECO:0007669"/>
    <property type="project" value="UniProtKB-KW"/>
</dbReference>
<proteinExistence type="inferred from homology"/>
<feature type="region of interest" description="Disordered" evidence="2">
    <location>
        <begin position="113"/>
        <end position="195"/>
    </location>
</feature>
<dbReference type="PANTHER" id="PTHR12210">
    <property type="entry name" value="DULLARD PROTEIN PHOSPHATASE"/>
    <property type="match status" value="1"/>
</dbReference>
<dbReference type="Pfam" id="PF03031">
    <property type="entry name" value="NIF"/>
    <property type="match status" value="1"/>
</dbReference>
<keyword evidence="1" id="KW-0813">Transport</keyword>
<name>A0A200PSI6_MACCD</name>
<keyword evidence="1" id="KW-0809">Transit peptide</keyword>
<dbReference type="Proteomes" id="UP000195402">
    <property type="component" value="Unassembled WGS sequence"/>
</dbReference>
<evidence type="ECO:0000256" key="1">
    <source>
        <dbReference type="RuleBase" id="RU365079"/>
    </source>
</evidence>
<dbReference type="SUPFAM" id="SSF56784">
    <property type="entry name" value="HAD-like"/>
    <property type="match status" value="1"/>
</dbReference>
<comment type="caution">
    <text evidence="4">The sequence shown here is derived from an EMBL/GenBank/DDBJ whole genome shotgun (WGS) entry which is preliminary data.</text>
</comment>
<comment type="function">
    <text evidence="1">Essential component of the TIM23 complex, a complex that mediates the translocation of transit peptide-containing proteins across the mitochondrial inner membrane.</text>
</comment>
<feature type="region of interest" description="Disordered" evidence="2">
    <location>
        <begin position="23"/>
        <end position="86"/>
    </location>
</feature>
<dbReference type="InterPro" id="IPR023214">
    <property type="entry name" value="HAD_sf"/>
</dbReference>
<feature type="compositionally biased region" description="Basic residues" evidence="2">
    <location>
        <begin position="127"/>
        <end position="139"/>
    </location>
</feature>
<evidence type="ECO:0000256" key="2">
    <source>
        <dbReference type="SAM" id="MobiDB-lite"/>
    </source>
</evidence>
<dbReference type="InterPro" id="IPR050365">
    <property type="entry name" value="TIM50"/>
</dbReference>
<feature type="domain" description="FCP1 homology" evidence="3">
    <location>
        <begin position="205"/>
        <end position="372"/>
    </location>
</feature>
<feature type="compositionally biased region" description="Basic and acidic residues" evidence="2">
    <location>
        <begin position="160"/>
        <end position="172"/>
    </location>
</feature>
<gene>
    <name evidence="4" type="ORF">BVC80_7991g9</name>
</gene>
<dbReference type="PROSITE" id="PS50969">
    <property type="entry name" value="FCP1"/>
    <property type="match status" value="1"/>
</dbReference>
<dbReference type="InterPro" id="IPR004274">
    <property type="entry name" value="FCP1_dom"/>
</dbReference>
<dbReference type="OrthoDB" id="1711508at2759"/>
<feature type="compositionally biased region" description="Basic and acidic residues" evidence="2">
    <location>
        <begin position="40"/>
        <end position="63"/>
    </location>
</feature>
<dbReference type="SMART" id="SM00577">
    <property type="entry name" value="CPDc"/>
    <property type="match status" value="1"/>
</dbReference>
<organism evidence="4 5">
    <name type="scientific">Macleaya cordata</name>
    <name type="common">Five-seeded plume-poppy</name>
    <name type="synonym">Bocconia cordata</name>
    <dbReference type="NCBI Taxonomy" id="56857"/>
    <lineage>
        <taxon>Eukaryota</taxon>
        <taxon>Viridiplantae</taxon>
        <taxon>Streptophyta</taxon>
        <taxon>Embryophyta</taxon>
        <taxon>Tracheophyta</taxon>
        <taxon>Spermatophyta</taxon>
        <taxon>Magnoliopsida</taxon>
        <taxon>Ranunculales</taxon>
        <taxon>Papaveraceae</taxon>
        <taxon>Papaveroideae</taxon>
        <taxon>Macleaya</taxon>
    </lineage>
</organism>